<reference evidence="1" key="1">
    <citation type="journal article" date="2021" name="Antonie Van Leeuwenhoek">
        <title>Draft genome and description of Waterburya agarophytonicola gen. nov. sp. nov. (Pleurocapsales, Cyanobacteria): a seaweed symbiont.</title>
        <authorList>
            <person name="Bonthond G."/>
            <person name="Shalygin S."/>
            <person name="Bayer T."/>
            <person name="Weinberger F."/>
        </authorList>
    </citation>
    <scope>NUCLEOTIDE SEQUENCE</scope>
    <source>
        <strain evidence="1">KI4</strain>
    </source>
</reference>
<dbReference type="RefSeq" id="WP_229640694.1">
    <property type="nucleotide sequence ID" value="NZ_JADWDC010000025.1"/>
</dbReference>
<comment type="caution">
    <text evidence="1">The sequence shown here is derived from an EMBL/GenBank/DDBJ whole genome shotgun (WGS) entry which is preliminary data.</text>
</comment>
<name>A0A964FHH1_9CYAN</name>
<protein>
    <submittedName>
        <fullName evidence="1">Uncharacterized protein</fullName>
    </submittedName>
</protein>
<dbReference type="EMBL" id="JADWDC010000025">
    <property type="protein sequence ID" value="MCC0177629.1"/>
    <property type="molecule type" value="Genomic_DNA"/>
</dbReference>
<evidence type="ECO:0000313" key="2">
    <source>
        <dbReference type="Proteomes" id="UP000729733"/>
    </source>
</evidence>
<accession>A0A964FHH1</accession>
<organism evidence="1 2">
    <name type="scientific">Waterburya agarophytonicola KI4</name>
    <dbReference type="NCBI Taxonomy" id="2874699"/>
    <lineage>
        <taxon>Bacteria</taxon>
        <taxon>Bacillati</taxon>
        <taxon>Cyanobacteriota</taxon>
        <taxon>Cyanophyceae</taxon>
        <taxon>Pleurocapsales</taxon>
        <taxon>Hyellaceae</taxon>
        <taxon>Waterburya</taxon>
        <taxon>Waterburya agarophytonicola</taxon>
    </lineage>
</organism>
<sequence>MVNLSKYLKRFENSIHYDKYRSLGLPIGSGEVESAHRYIPQKRLKIPGATWHPDNVNPMLALRIIRANNWWHDFWMAIAC</sequence>
<gene>
    <name evidence="1" type="ORF">I4641_11630</name>
</gene>
<dbReference type="AlphaFoldDB" id="A0A964FHH1"/>
<proteinExistence type="predicted"/>
<evidence type="ECO:0000313" key="1">
    <source>
        <dbReference type="EMBL" id="MCC0177629.1"/>
    </source>
</evidence>
<dbReference type="Proteomes" id="UP000729733">
    <property type="component" value="Unassembled WGS sequence"/>
</dbReference>
<keyword evidence="2" id="KW-1185">Reference proteome</keyword>